<sequence>MKPKVDEEGIFRKKEIELCINEIMNGEKGKQIKDNASKWKELAIEAVGKGGSSDRNIEEFVAQVMSFATH</sequence>
<dbReference type="Proteomes" id="UP001177140">
    <property type="component" value="Unassembled WGS sequence"/>
</dbReference>
<name>A0AA41VAY6_PAPNU</name>
<dbReference type="GO" id="GO:0080044">
    <property type="term" value="F:quercetin 7-O-glucosyltransferase activity"/>
    <property type="evidence" value="ECO:0007669"/>
    <property type="project" value="TreeGrafter"/>
</dbReference>
<dbReference type="PANTHER" id="PTHR11926:SF1553">
    <property type="entry name" value="GLYCOSYLTRANSFERASE"/>
    <property type="match status" value="1"/>
</dbReference>
<reference evidence="2" key="1">
    <citation type="submission" date="2022-03" db="EMBL/GenBank/DDBJ databases">
        <title>A functionally conserved STORR gene fusion in Papaver species that diverged 16.8 million years ago.</title>
        <authorList>
            <person name="Catania T."/>
        </authorList>
    </citation>
    <scope>NUCLEOTIDE SEQUENCE</scope>
    <source>
        <strain evidence="2">S-191538</strain>
    </source>
</reference>
<evidence type="ECO:0000313" key="2">
    <source>
        <dbReference type="EMBL" id="MCL7038134.1"/>
    </source>
</evidence>
<dbReference type="Gene3D" id="3.40.50.2000">
    <property type="entry name" value="Glycogen Phosphorylase B"/>
    <property type="match status" value="2"/>
</dbReference>
<keyword evidence="3" id="KW-1185">Reference proteome</keyword>
<dbReference type="EMBL" id="JAJJMA010187178">
    <property type="protein sequence ID" value="MCL7038134.1"/>
    <property type="molecule type" value="Genomic_DNA"/>
</dbReference>
<dbReference type="PANTHER" id="PTHR11926">
    <property type="entry name" value="GLUCOSYL/GLUCURONOSYL TRANSFERASES"/>
    <property type="match status" value="1"/>
</dbReference>
<protein>
    <submittedName>
        <fullName evidence="2">Uncharacterized protein</fullName>
    </submittedName>
</protein>
<gene>
    <name evidence="2" type="ORF">MKW94_005963</name>
</gene>
<accession>A0AA41VAY6</accession>
<evidence type="ECO:0000313" key="3">
    <source>
        <dbReference type="Proteomes" id="UP001177140"/>
    </source>
</evidence>
<evidence type="ECO:0000256" key="1">
    <source>
        <dbReference type="ARBA" id="ARBA00009995"/>
    </source>
</evidence>
<proteinExistence type="inferred from homology"/>
<organism evidence="2 3">
    <name type="scientific">Papaver nudicaule</name>
    <name type="common">Iceland poppy</name>
    <dbReference type="NCBI Taxonomy" id="74823"/>
    <lineage>
        <taxon>Eukaryota</taxon>
        <taxon>Viridiplantae</taxon>
        <taxon>Streptophyta</taxon>
        <taxon>Embryophyta</taxon>
        <taxon>Tracheophyta</taxon>
        <taxon>Spermatophyta</taxon>
        <taxon>Magnoliopsida</taxon>
        <taxon>Ranunculales</taxon>
        <taxon>Papaveraceae</taxon>
        <taxon>Papaveroideae</taxon>
        <taxon>Papaver</taxon>
    </lineage>
</organism>
<comment type="similarity">
    <text evidence="1">Belongs to the UDP-glycosyltransferase family.</text>
</comment>
<dbReference type="SUPFAM" id="SSF53756">
    <property type="entry name" value="UDP-Glycosyltransferase/glycogen phosphorylase"/>
    <property type="match status" value="1"/>
</dbReference>
<dbReference type="GO" id="GO:0080043">
    <property type="term" value="F:quercetin 3-O-glucosyltransferase activity"/>
    <property type="evidence" value="ECO:0007669"/>
    <property type="project" value="TreeGrafter"/>
</dbReference>
<comment type="caution">
    <text evidence="2">The sequence shown here is derived from an EMBL/GenBank/DDBJ whole genome shotgun (WGS) entry which is preliminary data.</text>
</comment>
<dbReference type="AlphaFoldDB" id="A0AA41VAY6"/>